<evidence type="ECO:0000313" key="4">
    <source>
        <dbReference type="Proteomes" id="UP001610335"/>
    </source>
</evidence>
<dbReference type="Gene3D" id="3.90.1300.10">
    <property type="entry name" value="Amidase signature (AS) domain"/>
    <property type="match status" value="1"/>
</dbReference>
<dbReference type="Pfam" id="PF01425">
    <property type="entry name" value="Amidase"/>
    <property type="match status" value="1"/>
</dbReference>
<comment type="caution">
    <text evidence="3">The sequence shown here is derived from an EMBL/GenBank/DDBJ whole genome shotgun (WGS) entry which is preliminary data.</text>
</comment>
<evidence type="ECO:0000313" key="3">
    <source>
        <dbReference type="EMBL" id="KAL2820868.1"/>
    </source>
</evidence>
<dbReference type="Proteomes" id="UP001610335">
    <property type="component" value="Unassembled WGS sequence"/>
</dbReference>
<proteinExistence type="predicted"/>
<dbReference type="InterPro" id="IPR023631">
    <property type="entry name" value="Amidase_dom"/>
</dbReference>
<feature type="region of interest" description="Disordered" evidence="1">
    <location>
        <begin position="283"/>
        <end position="328"/>
    </location>
</feature>
<evidence type="ECO:0000256" key="1">
    <source>
        <dbReference type="SAM" id="MobiDB-lite"/>
    </source>
</evidence>
<feature type="domain" description="Amidase" evidence="2">
    <location>
        <begin position="60"/>
        <end position="260"/>
    </location>
</feature>
<gene>
    <name evidence="3" type="ORF">BDW59DRAFT_164422</name>
</gene>
<dbReference type="SUPFAM" id="SSF75304">
    <property type="entry name" value="Amidase signature (AS) enzymes"/>
    <property type="match status" value="1"/>
</dbReference>
<protein>
    <submittedName>
        <fullName evidence="3">Amidase signature domain-containing protein</fullName>
    </submittedName>
</protein>
<keyword evidence="4" id="KW-1185">Reference proteome</keyword>
<dbReference type="InterPro" id="IPR036928">
    <property type="entry name" value="AS_sf"/>
</dbReference>
<name>A0ABR4HZE1_9EURO</name>
<reference evidence="3 4" key="1">
    <citation type="submission" date="2024-07" db="EMBL/GenBank/DDBJ databases">
        <title>Section-level genome sequencing and comparative genomics of Aspergillus sections Usti and Cavernicolus.</title>
        <authorList>
            <consortium name="Lawrence Berkeley National Laboratory"/>
            <person name="Nybo J.L."/>
            <person name="Vesth T.C."/>
            <person name="Theobald S."/>
            <person name="Frisvad J.C."/>
            <person name="Larsen T.O."/>
            <person name="Kjaerboelling I."/>
            <person name="Rothschild-Mancinelli K."/>
            <person name="Lyhne E.K."/>
            <person name="Kogle M.E."/>
            <person name="Barry K."/>
            <person name="Clum A."/>
            <person name="Na H."/>
            <person name="Ledsgaard L."/>
            <person name="Lin J."/>
            <person name="Lipzen A."/>
            <person name="Kuo A."/>
            <person name="Riley R."/>
            <person name="Mondo S."/>
            <person name="LaButti K."/>
            <person name="Haridas S."/>
            <person name="Pangalinan J."/>
            <person name="Salamov A.A."/>
            <person name="Simmons B.A."/>
            <person name="Magnuson J.K."/>
            <person name="Chen J."/>
            <person name="Drula E."/>
            <person name="Henrissat B."/>
            <person name="Wiebenga A."/>
            <person name="Lubbers R.J."/>
            <person name="Gomes A.C."/>
            <person name="Makela M.R."/>
            <person name="Stajich J."/>
            <person name="Grigoriev I.V."/>
            <person name="Mortensen U.H."/>
            <person name="De vries R.P."/>
            <person name="Baker S.E."/>
            <person name="Andersen M.R."/>
        </authorList>
    </citation>
    <scope>NUCLEOTIDE SEQUENCE [LARGE SCALE GENOMIC DNA]</scope>
    <source>
        <strain evidence="3 4">CBS 600.67</strain>
    </source>
</reference>
<sequence>MSMKTYKSYIIIITALCFYFGTQVAAFIESSPDIEIDLLAADVRSLGELLISKQVTSQTLVNMYLDQIDKHDNYLHAMIQTTPREILMKRAQELDKEREAGKVRGPLHGIPIILKDSVATHLSLGLGTTAGSLALLDSKSRRNDVLLARGAIILGKSDLSEFSDGRGWSAVGGQTQSAYVRGGILSDDGSAGHSNPGGASTGSAVAVSAGYTLIAVGEETDGSLICPAGRAALYTIKPTIGFVPSDGIVPISRNFDSTGPDDKVGVNYSCEGAVEIEKSTNQHIRIGDTSDSNEEDALVHADSNGGDGKDETVVPGNANHREGHDGYR</sequence>
<dbReference type="PANTHER" id="PTHR42678:SF34">
    <property type="entry name" value="OS04G0183300 PROTEIN"/>
    <property type="match status" value="1"/>
</dbReference>
<evidence type="ECO:0000259" key="2">
    <source>
        <dbReference type="Pfam" id="PF01425"/>
    </source>
</evidence>
<dbReference type="EMBL" id="JBFXLS010000067">
    <property type="protein sequence ID" value="KAL2820868.1"/>
    <property type="molecule type" value="Genomic_DNA"/>
</dbReference>
<feature type="compositionally biased region" description="Basic and acidic residues" evidence="1">
    <location>
        <begin position="319"/>
        <end position="328"/>
    </location>
</feature>
<accession>A0ABR4HZE1</accession>
<dbReference type="PANTHER" id="PTHR42678">
    <property type="entry name" value="AMIDASE"/>
    <property type="match status" value="1"/>
</dbReference>
<organism evidence="3 4">
    <name type="scientific">Aspergillus cavernicola</name>
    <dbReference type="NCBI Taxonomy" id="176166"/>
    <lineage>
        <taxon>Eukaryota</taxon>
        <taxon>Fungi</taxon>
        <taxon>Dikarya</taxon>
        <taxon>Ascomycota</taxon>
        <taxon>Pezizomycotina</taxon>
        <taxon>Eurotiomycetes</taxon>
        <taxon>Eurotiomycetidae</taxon>
        <taxon>Eurotiales</taxon>
        <taxon>Aspergillaceae</taxon>
        <taxon>Aspergillus</taxon>
        <taxon>Aspergillus subgen. Nidulantes</taxon>
    </lineage>
</organism>